<name>A0A1E5T540_9BACT</name>
<dbReference type="Gene3D" id="3.10.180.10">
    <property type="entry name" value="2,3-Dihydroxybiphenyl 1,2-Dioxygenase, domain 1"/>
    <property type="match status" value="1"/>
</dbReference>
<dbReference type="STRING" id="1563681.BFP71_02105"/>
<keyword evidence="3" id="KW-1185">Reference proteome</keyword>
<dbReference type="Proteomes" id="UP000095552">
    <property type="component" value="Unassembled WGS sequence"/>
</dbReference>
<evidence type="ECO:0000313" key="3">
    <source>
        <dbReference type="Proteomes" id="UP000095552"/>
    </source>
</evidence>
<dbReference type="InterPro" id="IPR029068">
    <property type="entry name" value="Glyas_Bleomycin-R_OHBP_Dase"/>
</dbReference>
<dbReference type="CDD" id="cd07263">
    <property type="entry name" value="VOC_like"/>
    <property type="match status" value="1"/>
</dbReference>
<evidence type="ECO:0000313" key="2">
    <source>
        <dbReference type="EMBL" id="OEK06491.1"/>
    </source>
</evidence>
<proteinExistence type="predicted"/>
<dbReference type="InterPro" id="IPR004360">
    <property type="entry name" value="Glyas_Fos-R_dOase_dom"/>
</dbReference>
<accession>A0A1E5T540</accession>
<dbReference type="PROSITE" id="PS51819">
    <property type="entry name" value="VOC"/>
    <property type="match status" value="1"/>
</dbReference>
<dbReference type="AlphaFoldDB" id="A0A1E5T540"/>
<dbReference type="RefSeq" id="WP_069833803.1">
    <property type="nucleotide sequence ID" value="NZ_MDGQ01000003.1"/>
</dbReference>
<dbReference type="EMBL" id="MDGQ01000003">
    <property type="protein sequence ID" value="OEK06491.1"/>
    <property type="molecule type" value="Genomic_DNA"/>
</dbReference>
<gene>
    <name evidence="2" type="ORF">BFP71_02105</name>
</gene>
<protein>
    <submittedName>
        <fullName evidence="2">Glyoxalase</fullName>
    </submittedName>
</protein>
<dbReference type="OrthoDB" id="9794917at2"/>
<dbReference type="InterPro" id="IPR037523">
    <property type="entry name" value="VOC_core"/>
</dbReference>
<feature type="domain" description="VOC" evidence="1">
    <location>
        <begin position="1"/>
        <end position="128"/>
    </location>
</feature>
<dbReference type="SUPFAM" id="SSF54593">
    <property type="entry name" value="Glyoxalase/Bleomycin resistance protein/Dihydroxybiphenyl dioxygenase"/>
    <property type="match status" value="1"/>
</dbReference>
<dbReference type="PANTHER" id="PTHR36437">
    <property type="entry name" value="GLYOXALASE/BLEOMYCIN RESISTANCE PROTEIN/DIOXYGENASE"/>
    <property type="match status" value="1"/>
</dbReference>
<comment type="caution">
    <text evidence="2">The sequence shown here is derived from an EMBL/GenBank/DDBJ whole genome shotgun (WGS) entry which is preliminary data.</text>
</comment>
<reference evidence="2 3" key="1">
    <citation type="submission" date="2016-08" db="EMBL/GenBank/DDBJ databases">
        <title>Draft genome of Fabibacter sp. strain SK-8.</title>
        <authorList>
            <person name="Wong S.-K."/>
            <person name="Hamasaki K."/>
            <person name="Yoshizawa S."/>
        </authorList>
    </citation>
    <scope>NUCLEOTIDE SEQUENCE [LARGE SCALE GENOMIC DNA]</scope>
    <source>
        <strain evidence="2 3">SK-8</strain>
    </source>
</reference>
<dbReference type="Pfam" id="PF00903">
    <property type="entry name" value="Glyoxalase"/>
    <property type="match status" value="1"/>
</dbReference>
<sequence>MIWISATSIMVDDQAKALAFYTEKLGFIKKTDIPMGEHRWLTLVSPKEQNGVELLLEPLGFEPAKVFQKACKDAGMPYTAFEVDDVKKEYERLTGLGVEFSIPPKEAGPVMFAVLDDTCGNNIQLMQTL</sequence>
<organism evidence="2 3">
    <name type="scientific">Roseivirga misakiensis</name>
    <dbReference type="NCBI Taxonomy" id="1563681"/>
    <lineage>
        <taxon>Bacteria</taxon>
        <taxon>Pseudomonadati</taxon>
        <taxon>Bacteroidota</taxon>
        <taxon>Cytophagia</taxon>
        <taxon>Cytophagales</taxon>
        <taxon>Roseivirgaceae</taxon>
        <taxon>Roseivirga</taxon>
    </lineage>
</organism>
<evidence type="ECO:0000259" key="1">
    <source>
        <dbReference type="PROSITE" id="PS51819"/>
    </source>
</evidence>
<dbReference type="PANTHER" id="PTHR36437:SF2">
    <property type="entry name" value="GLYOXALASE_BLEOMYCIN RESISTANCE PROTEIN_DIOXYGENASE"/>
    <property type="match status" value="1"/>
</dbReference>